<comment type="similarity">
    <text evidence="1">Belongs to the putative lipase ROG1 family.</text>
</comment>
<dbReference type="JaponicusDB" id="SJAG_04105"/>
<keyword evidence="6" id="KW-1185">Reference proteome</keyword>
<evidence type="ECO:0000256" key="1">
    <source>
        <dbReference type="ARBA" id="ARBA00007920"/>
    </source>
</evidence>
<organism evidence="5 6">
    <name type="scientific">Schizosaccharomyces japonicus (strain yFS275 / FY16936)</name>
    <name type="common">Fission yeast</name>
    <dbReference type="NCBI Taxonomy" id="402676"/>
    <lineage>
        <taxon>Eukaryota</taxon>
        <taxon>Fungi</taxon>
        <taxon>Dikarya</taxon>
        <taxon>Ascomycota</taxon>
        <taxon>Taphrinomycotina</taxon>
        <taxon>Schizosaccharomycetes</taxon>
        <taxon>Schizosaccharomycetales</taxon>
        <taxon>Schizosaccharomycetaceae</taxon>
        <taxon>Schizosaccharomyces</taxon>
    </lineage>
</organism>
<dbReference type="Proteomes" id="UP000001744">
    <property type="component" value="Unassembled WGS sequence"/>
</dbReference>
<dbReference type="OMA" id="CFITADQ"/>
<dbReference type="PANTHER" id="PTHR12482">
    <property type="entry name" value="LIPASE ROG1-RELATED-RELATED"/>
    <property type="match status" value="1"/>
</dbReference>
<keyword evidence="2" id="KW-0443">Lipid metabolism</keyword>
<dbReference type="AlphaFoldDB" id="B6K5X9"/>
<keyword evidence="2" id="KW-0442">Lipid degradation</keyword>
<feature type="compositionally biased region" description="Polar residues" evidence="3">
    <location>
        <begin position="108"/>
        <end position="117"/>
    </location>
</feature>
<dbReference type="InterPro" id="IPR016445">
    <property type="entry name" value="Rog1_fam"/>
</dbReference>
<dbReference type="PIRSF" id="PIRSF005412">
    <property type="entry name" value="UCP005412_abhydr"/>
    <property type="match status" value="1"/>
</dbReference>
<evidence type="ECO:0000256" key="3">
    <source>
        <dbReference type="SAM" id="MobiDB-lite"/>
    </source>
</evidence>
<dbReference type="InterPro" id="IPR007751">
    <property type="entry name" value="DUF676_lipase-like"/>
</dbReference>
<protein>
    <submittedName>
        <fullName evidence="5">Serine esterase family protein</fullName>
    </submittedName>
</protein>
<dbReference type="GeneID" id="7049275"/>
<evidence type="ECO:0000259" key="4">
    <source>
        <dbReference type="Pfam" id="PF05057"/>
    </source>
</evidence>
<dbReference type="PANTHER" id="PTHR12482:SF62">
    <property type="entry name" value="LIPASE ROG1-RELATED"/>
    <property type="match status" value="1"/>
</dbReference>
<dbReference type="GO" id="GO:0006629">
    <property type="term" value="P:lipid metabolic process"/>
    <property type="evidence" value="ECO:0000318"/>
    <property type="project" value="GO_Central"/>
</dbReference>
<reference evidence="5 6" key="1">
    <citation type="journal article" date="2011" name="Science">
        <title>Comparative functional genomics of the fission yeasts.</title>
        <authorList>
            <person name="Rhind N."/>
            <person name="Chen Z."/>
            <person name="Yassour M."/>
            <person name="Thompson D.A."/>
            <person name="Haas B.J."/>
            <person name="Habib N."/>
            <person name="Wapinski I."/>
            <person name="Roy S."/>
            <person name="Lin M.F."/>
            <person name="Heiman D.I."/>
            <person name="Young S.K."/>
            <person name="Furuya K."/>
            <person name="Guo Y."/>
            <person name="Pidoux A."/>
            <person name="Chen H.M."/>
            <person name="Robbertse B."/>
            <person name="Goldberg J.M."/>
            <person name="Aoki K."/>
            <person name="Bayne E.H."/>
            <person name="Berlin A.M."/>
            <person name="Desjardins C.A."/>
            <person name="Dobbs E."/>
            <person name="Dukaj L."/>
            <person name="Fan L."/>
            <person name="FitzGerald M.G."/>
            <person name="French C."/>
            <person name="Gujja S."/>
            <person name="Hansen K."/>
            <person name="Keifenheim D."/>
            <person name="Levin J.Z."/>
            <person name="Mosher R.A."/>
            <person name="Mueller C.A."/>
            <person name="Pfiffner J."/>
            <person name="Priest M."/>
            <person name="Russ C."/>
            <person name="Smialowska A."/>
            <person name="Swoboda P."/>
            <person name="Sykes S.M."/>
            <person name="Vaughn M."/>
            <person name="Vengrova S."/>
            <person name="Yoder R."/>
            <person name="Zeng Q."/>
            <person name="Allshire R."/>
            <person name="Baulcombe D."/>
            <person name="Birren B.W."/>
            <person name="Brown W."/>
            <person name="Ekwall K."/>
            <person name="Kellis M."/>
            <person name="Leatherwood J."/>
            <person name="Levin H."/>
            <person name="Margalit H."/>
            <person name="Martienssen R."/>
            <person name="Nieduszynski C.A."/>
            <person name="Spatafora J.W."/>
            <person name="Friedman N."/>
            <person name="Dalgaard J.Z."/>
            <person name="Baumann P."/>
            <person name="Niki H."/>
            <person name="Regev A."/>
            <person name="Nusbaum C."/>
        </authorList>
    </citation>
    <scope>NUCLEOTIDE SEQUENCE [LARGE SCALE GENOMIC DNA]</scope>
    <source>
        <strain evidence="6">yFS275 / FY16936</strain>
    </source>
</reference>
<dbReference type="GO" id="GO:0047372">
    <property type="term" value="F:monoacylglycerol lipase activity"/>
    <property type="evidence" value="ECO:0000318"/>
    <property type="project" value="GO_Central"/>
</dbReference>
<dbReference type="InterPro" id="IPR029058">
    <property type="entry name" value="AB_hydrolase_fold"/>
</dbReference>
<evidence type="ECO:0000313" key="6">
    <source>
        <dbReference type="Proteomes" id="UP000001744"/>
    </source>
</evidence>
<evidence type="ECO:0000313" key="5">
    <source>
        <dbReference type="EMBL" id="EEB08933.1"/>
    </source>
</evidence>
<dbReference type="Pfam" id="PF05057">
    <property type="entry name" value="DUF676"/>
    <property type="match status" value="1"/>
</dbReference>
<dbReference type="OrthoDB" id="5368485at2759"/>
<feature type="domain" description="DUF676" evidence="4">
    <location>
        <begin position="239"/>
        <end position="450"/>
    </location>
</feature>
<dbReference type="GO" id="GO:0016042">
    <property type="term" value="P:lipid catabolic process"/>
    <property type="evidence" value="ECO:0007669"/>
    <property type="project" value="UniProtKB-KW"/>
</dbReference>
<proteinExistence type="inferred from homology"/>
<dbReference type="InterPro" id="IPR044294">
    <property type="entry name" value="Lipase-like"/>
</dbReference>
<evidence type="ECO:0000256" key="2">
    <source>
        <dbReference type="ARBA" id="ARBA00022963"/>
    </source>
</evidence>
<name>B6K5X9_SCHJY</name>
<dbReference type="Gene3D" id="3.40.50.1820">
    <property type="entry name" value="alpha/beta hydrolase"/>
    <property type="match status" value="1"/>
</dbReference>
<dbReference type="VEuPathDB" id="FungiDB:SJAG_04105"/>
<dbReference type="EMBL" id="KE651167">
    <property type="protein sequence ID" value="EEB08933.1"/>
    <property type="molecule type" value="Genomic_DNA"/>
</dbReference>
<dbReference type="HOGENOM" id="CLU_007367_1_0_1"/>
<accession>B6K5X9</accession>
<dbReference type="RefSeq" id="XP_002175226.1">
    <property type="nucleotide sequence ID" value="XM_002175190.2"/>
</dbReference>
<sequence length="723" mass="82347">MDDPDHLSYLLVDNVRLGESVRLKVHHFKLPPTDRPKVASEKPTKLYLELKNVLSPVYSARISGPFSLSVSVYNEHWKNAHGPAALADPNAEYDPCSGKGSGTALASEATSPNVPSNEETRAHGRTCNAPCNAFYKFKTNLVPHHTLVAELDERLFVDSTVTIDIVSQMLFSKNAPIRFRVTLSNSKHGAEAVVARHRRKKLTSIVDLGAHWRVDVQHSEDIWASSSSPSIPLYAPEPPRHLVVITHGLASNTYADMLYLRDAIETYCRNSGYPDDVCVRGFPGNRCNTFRGVRWLGKRVGQWMLQETQWPNPVYSRISMIGHSLGGPVQAFAAGYVHRKTNGEFFKRIQPVHLITLASPWLGVTFENPVYFKLALSCGIIWQTGRDLGLVQEPNIEYTMSPTAKTVRTKKPLLLLMSQPTSPVHQAIRMFQHRTVYSNLYNDGIVPLRTSCLLLLDYDSIRLNHRSLLHSSVTGSMRRSDAAAAAAVQEQSGASSSASSTRASEDVYEQHYNVLLNEIHSLRLSSETNCRYIDSHAYETVRQADEQVRRSEVNGVHVDMALEKRASKVKRKKRHRNVFCIRRRDRREGREWVHKRYNFFESTARVLVPKVPKANFLLTRHRENPVVHEKVYHPYEVKHLLQDTDSRWTERWTAMERLMATNWHCDMTWRKVVVNLQPDAHNNIVVRRLFNNAFGWPVIDHMVKTVFGENSRLMSSDCIYSTE</sequence>
<gene>
    <name evidence="5" type="ORF">SJAG_04105</name>
</gene>
<dbReference type="STRING" id="402676.B6K5X9"/>
<dbReference type="eggNOG" id="KOG4372">
    <property type="taxonomic scope" value="Eukaryota"/>
</dbReference>
<feature type="region of interest" description="Disordered" evidence="3">
    <location>
        <begin position="97"/>
        <end position="122"/>
    </location>
</feature>
<dbReference type="SUPFAM" id="SSF53474">
    <property type="entry name" value="alpha/beta-Hydrolases"/>
    <property type="match status" value="1"/>
</dbReference>